<dbReference type="Gene3D" id="3.60.10.10">
    <property type="entry name" value="Endonuclease/exonuclease/phosphatase"/>
    <property type="match status" value="1"/>
</dbReference>
<comment type="caution">
    <text evidence="1">The sequence shown here is derived from an EMBL/GenBank/DDBJ whole genome shotgun (WGS) entry which is preliminary data.</text>
</comment>
<keyword evidence="2" id="KW-1185">Reference proteome</keyword>
<sequence>MDKNTIVQGKLNAKHTIWRSSCNKDKEDILQMMDDKEFIILNDGEPILTRPLATTLLRHLIFLLPMQIFSLNAPGPYWIHIGSDHFPIHVEFSKRQRVVINQDKFRNLKVANWDSFREVVDTCLTSEPMDDNLTHSWTVLKK</sequence>
<evidence type="ECO:0000313" key="2">
    <source>
        <dbReference type="Proteomes" id="UP000886998"/>
    </source>
</evidence>
<dbReference type="OrthoDB" id="6434725at2759"/>
<reference evidence="1" key="1">
    <citation type="submission" date="2020-08" db="EMBL/GenBank/DDBJ databases">
        <title>Multicomponent nature underlies the extraordinary mechanical properties of spider dragline silk.</title>
        <authorList>
            <person name="Kono N."/>
            <person name="Nakamura H."/>
            <person name="Mori M."/>
            <person name="Yoshida Y."/>
            <person name="Ohtoshi R."/>
            <person name="Malay A.D."/>
            <person name="Moran D.A.P."/>
            <person name="Tomita M."/>
            <person name="Numata K."/>
            <person name="Arakawa K."/>
        </authorList>
    </citation>
    <scope>NUCLEOTIDE SEQUENCE</scope>
</reference>
<dbReference type="Proteomes" id="UP000886998">
    <property type="component" value="Unassembled WGS sequence"/>
</dbReference>
<accession>A0A8X6YSQ7</accession>
<proteinExistence type="predicted"/>
<evidence type="ECO:0008006" key="3">
    <source>
        <dbReference type="Google" id="ProtNLM"/>
    </source>
</evidence>
<protein>
    <recommendedName>
        <fullName evidence="3">Endonuclease/exonuclease/phosphatase domain-containing protein</fullName>
    </recommendedName>
</protein>
<name>A0A8X6YSQ7_9ARAC</name>
<evidence type="ECO:0000313" key="1">
    <source>
        <dbReference type="EMBL" id="GFY77753.1"/>
    </source>
</evidence>
<dbReference type="InterPro" id="IPR036691">
    <property type="entry name" value="Endo/exonu/phosph_ase_sf"/>
</dbReference>
<gene>
    <name evidence="1" type="ORF">TNIN_135221</name>
</gene>
<dbReference type="AlphaFoldDB" id="A0A8X6YSQ7"/>
<dbReference type="EMBL" id="BMAV01022639">
    <property type="protein sequence ID" value="GFY77753.1"/>
    <property type="molecule type" value="Genomic_DNA"/>
</dbReference>
<organism evidence="1 2">
    <name type="scientific">Trichonephila inaurata madagascariensis</name>
    <dbReference type="NCBI Taxonomy" id="2747483"/>
    <lineage>
        <taxon>Eukaryota</taxon>
        <taxon>Metazoa</taxon>
        <taxon>Ecdysozoa</taxon>
        <taxon>Arthropoda</taxon>
        <taxon>Chelicerata</taxon>
        <taxon>Arachnida</taxon>
        <taxon>Araneae</taxon>
        <taxon>Araneomorphae</taxon>
        <taxon>Entelegynae</taxon>
        <taxon>Araneoidea</taxon>
        <taxon>Nephilidae</taxon>
        <taxon>Trichonephila</taxon>
        <taxon>Trichonephila inaurata</taxon>
    </lineage>
</organism>